<dbReference type="GO" id="GO:0007131">
    <property type="term" value="P:reciprocal meiotic recombination"/>
    <property type="evidence" value="ECO:0007669"/>
    <property type="project" value="UniProtKB-UniRule"/>
</dbReference>
<dbReference type="PRINTS" id="PR00300">
    <property type="entry name" value="CLPPROTEASEA"/>
</dbReference>
<keyword evidence="4" id="KW-0221">Differentiation</keyword>
<evidence type="ECO:0000313" key="15">
    <source>
        <dbReference type="Ensembl" id="ENSMFAP00000052786.1"/>
    </source>
</evidence>
<evidence type="ECO:0000256" key="4">
    <source>
        <dbReference type="ARBA" id="ARBA00022782"/>
    </source>
</evidence>
<evidence type="ECO:0000256" key="6">
    <source>
        <dbReference type="ARBA" id="ARBA00022871"/>
    </source>
</evidence>
<evidence type="ECO:0000256" key="9">
    <source>
        <dbReference type="ARBA" id="ARBA00031008"/>
    </source>
</evidence>
<dbReference type="GO" id="GO:0048477">
    <property type="term" value="P:oogenesis"/>
    <property type="evidence" value="ECO:0007669"/>
    <property type="project" value="UniProtKB-KW"/>
</dbReference>
<comment type="similarity">
    <text evidence="1 13">Belongs to the AAA ATPase family. PCH2 subfamily.</text>
</comment>
<proteinExistence type="inferred from homology"/>
<dbReference type="GO" id="GO:0005634">
    <property type="term" value="C:nucleus"/>
    <property type="evidence" value="ECO:0007669"/>
    <property type="project" value="UniProtKB-SubCell"/>
</dbReference>
<dbReference type="FunFam" id="3.40.50.300:FF:000662">
    <property type="entry name" value="Pachytene checkpoint protein 2 homolog"/>
    <property type="match status" value="1"/>
</dbReference>
<dbReference type="Pfam" id="PF23242">
    <property type="entry name" value="AAA_lid_TRIP13_C"/>
    <property type="match status" value="1"/>
</dbReference>
<dbReference type="GeneTree" id="ENSGT00390000017432"/>
<dbReference type="GO" id="GO:0016887">
    <property type="term" value="F:ATP hydrolysis activity"/>
    <property type="evidence" value="ECO:0007669"/>
    <property type="project" value="InterPro"/>
</dbReference>
<dbReference type="GO" id="GO:0005694">
    <property type="term" value="C:chromosome"/>
    <property type="evidence" value="ECO:0007669"/>
    <property type="project" value="TreeGrafter"/>
</dbReference>
<sequence length="539" mass="59526">MDEAVGDLKQALPCVAESPTVHVEVHQRGGSTAKKEDINLSVRKLLNRHNIVFGDYTWTEFDEPFLARNVQSVSIVDTELKVKDSQPIDLSACTVALHIFQLNEDGPSSENLEEETENIIAANHWVLPAAEFHGLWDSLVYDVEVKSHLLDYVMTTLLFSDKNVNSNLITWNRVVLLHGPPGTGKTSLCKALAQKLTIRLSSRYRYGQLIEINSHSLFSKWFSESGKLVTKMFQKIQDLIDDKDALVFVLIDEVESLTAARNACRAGTEPSDAIRVVNAVLTQIDQIKRHSNVVILTTSNITEKIDVAFVDRADIKQYIGPPSAAAIFKIYLSCLEELMKCQIIYPRQQLLTLRELEMIGFIENNVSKLSLLLNEISRKSKGLSGRVLRKLPFLAHALYVQGPGARGGADLGTETLGLSSPLGEAAMPRASAHTHACTHVHVCLCGVLSSWPGSSLALPEVCALAVWAQPTQSRTWSHSFTHWVLGPLQTLRPGALTPLLHCAQQLVGAPTVTIEGFLQALSLAVDKQFEERKKLAAYD</sequence>
<dbReference type="GO" id="GO:0005524">
    <property type="term" value="F:ATP binding"/>
    <property type="evidence" value="ECO:0007669"/>
    <property type="project" value="UniProtKB-KW"/>
</dbReference>
<dbReference type="PROSITE" id="PS00674">
    <property type="entry name" value="AAA"/>
    <property type="match status" value="1"/>
</dbReference>
<dbReference type="Ensembl" id="ENSMFAT00000082494.1">
    <property type="protein sequence ID" value="ENSMFAP00000052786.1"/>
    <property type="gene ID" value="ENSMFAG00000003891.2"/>
</dbReference>
<dbReference type="PANTHER" id="PTHR45991:SF1">
    <property type="entry name" value="PACHYTENE CHECKPOINT PROTEIN 2 HOMOLOG"/>
    <property type="match status" value="1"/>
</dbReference>
<dbReference type="Bgee" id="ENSMFAG00000003891">
    <property type="expression patterns" value="Expressed in bone marrow and 9 other cell types or tissues"/>
</dbReference>
<dbReference type="InterPro" id="IPR027417">
    <property type="entry name" value="P-loop_NTPase"/>
</dbReference>
<dbReference type="Pfam" id="PF23563">
    <property type="entry name" value="TRIP13_N"/>
    <property type="match status" value="1"/>
</dbReference>
<dbReference type="Proteomes" id="UP000233100">
    <property type="component" value="Chromosome 6"/>
</dbReference>
<reference evidence="15 16" key="1">
    <citation type="submission" date="2013-03" db="EMBL/GenBank/DDBJ databases">
        <authorList>
            <person name="Warren W."/>
            <person name="Wilson R.K."/>
        </authorList>
    </citation>
    <scope>NUCLEOTIDE SEQUENCE</scope>
</reference>
<evidence type="ECO:0000256" key="1">
    <source>
        <dbReference type="ARBA" id="ARBA00007271"/>
    </source>
</evidence>
<evidence type="ECO:0000256" key="2">
    <source>
        <dbReference type="ARBA" id="ARBA00022364"/>
    </source>
</evidence>
<evidence type="ECO:0000256" key="13">
    <source>
        <dbReference type="RuleBase" id="RU369050"/>
    </source>
</evidence>
<keyword evidence="7" id="KW-0896">Oogenesis</keyword>
<dbReference type="InterPro" id="IPR044539">
    <property type="entry name" value="Pch2-like"/>
</dbReference>
<dbReference type="CDD" id="cd19508">
    <property type="entry name" value="RecA-like_Pch2-like"/>
    <property type="match status" value="1"/>
</dbReference>
<comment type="subcellular location">
    <subcellularLocation>
        <location evidence="13">Nucleus</location>
    </subcellularLocation>
</comment>
<dbReference type="GO" id="GO:0007283">
    <property type="term" value="P:spermatogenesis"/>
    <property type="evidence" value="ECO:0007669"/>
    <property type="project" value="UniProtKB-UniRule"/>
</dbReference>
<evidence type="ECO:0000256" key="12">
    <source>
        <dbReference type="RuleBase" id="RU003651"/>
    </source>
</evidence>
<reference evidence="15" key="2">
    <citation type="submission" date="2025-08" db="UniProtKB">
        <authorList>
            <consortium name="Ensembl"/>
        </authorList>
    </citation>
    <scope>IDENTIFICATION</scope>
</reference>
<dbReference type="SUPFAM" id="SSF52540">
    <property type="entry name" value="P-loop containing nucleoside triphosphate hydrolases"/>
    <property type="match status" value="1"/>
</dbReference>
<evidence type="ECO:0000256" key="8">
    <source>
        <dbReference type="ARBA" id="ARBA00023254"/>
    </source>
</evidence>
<evidence type="ECO:0000256" key="11">
    <source>
        <dbReference type="ARBA" id="ARBA00055180"/>
    </source>
</evidence>
<dbReference type="Pfam" id="PF00004">
    <property type="entry name" value="AAA"/>
    <property type="match status" value="1"/>
</dbReference>
<dbReference type="GO" id="GO:0042802">
    <property type="term" value="F:identical protein binding"/>
    <property type="evidence" value="ECO:0007669"/>
    <property type="project" value="UniProtKB-ARBA"/>
</dbReference>
<organism evidence="15 16">
    <name type="scientific">Macaca fascicularis</name>
    <name type="common">Crab-eating macaque</name>
    <name type="synonym">Cynomolgus monkey</name>
    <dbReference type="NCBI Taxonomy" id="9541"/>
    <lineage>
        <taxon>Eukaryota</taxon>
        <taxon>Metazoa</taxon>
        <taxon>Chordata</taxon>
        <taxon>Craniata</taxon>
        <taxon>Vertebrata</taxon>
        <taxon>Euteleostomi</taxon>
        <taxon>Mammalia</taxon>
        <taxon>Eutheria</taxon>
        <taxon>Euarchontoglires</taxon>
        <taxon>Primates</taxon>
        <taxon>Haplorrhini</taxon>
        <taxon>Catarrhini</taxon>
        <taxon>Cercopithecidae</taxon>
        <taxon>Cercopithecinae</taxon>
        <taxon>Macaca</taxon>
    </lineage>
</organism>
<keyword evidence="13" id="KW-0539">Nucleus</keyword>
<name>A0A7N9IC68_MACFA</name>
<dbReference type="InterPro" id="IPR058249">
    <property type="entry name" value="Pch2_C"/>
</dbReference>
<evidence type="ECO:0000313" key="16">
    <source>
        <dbReference type="Proteomes" id="UP000233100"/>
    </source>
</evidence>
<comment type="subunit">
    <text evidence="13">Specifically interacts with the ligand binding domain of the thyroid receptor (TR). This interaction does not require the presence of thyroid hormone for its interaction. Interacts with proteasome subunit PSMA8; to participate in meiosis progression during spermatogenesis.</text>
</comment>
<keyword evidence="16" id="KW-1185">Reference proteome</keyword>
<dbReference type="InterPro" id="IPR003960">
    <property type="entry name" value="ATPase_AAA_CS"/>
</dbReference>
<evidence type="ECO:0000256" key="10">
    <source>
        <dbReference type="ARBA" id="ARBA00032461"/>
    </source>
</evidence>
<dbReference type="GO" id="GO:0051598">
    <property type="term" value="P:meiotic recombination checkpoint signaling"/>
    <property type="evidence" value="ECO:0007669"/>
    <property type="project" value="TreeGrafter"/>
</dbReference>
<dbReference type="PANTHER" id="PTHR45991">
    <property type="entry name" value="PACHYTENE CHECKPOINT PROTEIN 2"/>
    <property type="match status" value="1"/>
</dbReference>
<dbReference type="AlphaFoldDB" id="A0A7N9IC68"/>
<reference evidence="15" key="3">
    <citation type="submission" date="2025-09" db="UniProtKB">
        <authorList>
            <consortium name="Ensembl"/>
        </authorList>
    </citation>
    <scope>IDENTIFICATION</scope>
</reference>
<dbReference type="InterPro" id="IPR001270">
    <property type="entry name" value="ClpA/B"/>
</dbReference>
<evidence type="ECO:0000256" key="5">
    <source>
        <dbReference type="ARBA" id="ARBA00022840"/>
    </source>
</evidence>
<feature type="domain" description="AAA+ ATPase" evidence="14">
    <location>
        <begin position="171"/>
        <end position="323"/>
    </location>
</feature>
<dbReference type="Gene3D" id="3.40.50.300">
    <property type="entry name" value="P-loop containing nucleotide triphosphate hydrolases"/>
    <property type="match status" value="1"/>
</dbReference>
<evidence type="ECO:0000259" key="14">
    <source>
        <dbReference type="SMART" id="SM00382"/>
    </source>
</evidence>
<dbReference type="InterPro" id="IPR003959">
    <property type="entry name" value="ATPase_AAA_core"/>
</dbReference>
<comment type="function">
    <text evidence="11">Plays a key role in chromosome recombination and chromosome structure development during meiosis. Required at early steps in meiotic recombination that leads to non-crossovers pathways. Also needed for efficient completion of homologous synapsis by influencing crossover distribution along the chromosomes affecting both crossovers and non-crossovers pathways. Also required for development of higher-order chromosome structures and is needed for synaptonemal-complex formation. In males, required for efficient synapsis of the sex chromosomes and for sex body formation. Promotes early steps of the DNA double-strand breaks (DSBs) repair process upstream of the assembly of RAD51 complexes. Required for depletion of HORMAD1 and HORMAD2 from synapsed chromosomes. Plays a role in mitotic spindle assembly checkpoint (SAC) activation.</text>
</comment>
<keyword evidence="6" id="KW-0744">Spermatogenesis</keyword>
<keyword evidence="8 13" id="KW-0469">Meiosis</keyword>
<dbReference type="SMART" id="SM00382">
    <property type="entry name" value="AAA"/>
    <property type="match status" value="1"/>
</dbReference>
<gene>
    <name evidence="15" type="primary">TRIP13</name>
</gene>
<evidence type="ECO:0000256" key="3">
    <source>
        <dbReference type="ARBA" id="ARBA00022741"/>
    </source>
</evidence>
<keyword evidence="3 12" id="KW-0547">Nucleotide-binding</keyword>
<accession>A0A7N9IC68</accession>
<evidence type="ECO:0000256" key="7">
    <source>
        <dbReference type="ARBA" id="ARBA00022943"/>
    </source>
</evidence>
<protein>
    <recommendedName>
        <fullName evidence="2 13">Pachytene checkpoint protein 2 homolog</fullName>
        <shortName evidence="13">TR-interacting protein 13</shortName>
        <shortName evidence="13">TRIP-13</shortName>
    </recommendedName>
    <alternativeName>
        <fullName evidence="9 13">Thyroid hormone receptor interactor 13</fullName>
    </alternativeName>
    <alternativeName>
        <fullName evidence="10 13">Thyroid receptor-interacting protein 13</fullName>
    </alternativeName>
</protein>
<dbReference type="InterPro" id="IPR003593">
    <property type="entry name" value="AAA+_ATPase"/>
</dbReference>
<keyword evidence="5 12" id="KW-0067">ATP-binding</keyword>